<evidence type="ECO:0000313" key="2">
    <source>
        <dbReference type="Proteomes" id="UP000827976"/>
    </source>
</evidence>
<organism evidence="1 2">
    <name type="scientific">Dioscorea alata</name>
    <name type="common">Purple yam</name>
    <dbReference type="NCBI Taxonomy" id="55571"/>
    <lineage>
        <taxon>Eukaryota</taxon>
        <taxon>Viridiplantae</taxon>
        <taxon>Streptophyta</taxon>
        <taxon>Embryophyta</taxon>
        <taxon>Tracheophyta</taxon>
        <taxon>Spermatophyta</taxon>
        <taxon>Magnoliopsida</taxon>
        <taxon>Liliopsida</taxon>
        <taxon>Dioscoreales</taxon>
        <taxon>Dioscoreaceae</taxon>
        <taxon>Dioscorea</taxon>
    </lineage>
</organism>
<accession>A0ACB7UNP0</accession>
<reference evidence="2" key="1">
    <citation type="journal article" date="2022" name="Nat. Commun.">
        <title>Chromosome evolution and the genetic basis of agronomically important traits in greater yam.</title>
        <authorList>
            <person name="Bredeson J.V."/>
            <person name="Lyons J.B."/>
            <person name="Oniyinde I.O."/>
            <person name="Okereke N.R."/>
            <person name="Kolade O."/>
            <person name="Nnabue I."/>
            <person name="Nwadili C.O."/>
            <person name="Hribova E."/>
            <person name="Parker M."/>
            <person name="Nwogha J."/>
            <person name="Shu S."/>
            <person name="Carlson J."/>
            <person name="Kariba R."/>
            <person name="Muthemba S."/>
            <person name="Knop K."/>
            <person name="Barton G.J."/>
            <person name="Sherwood A.V."/>
            <person name="Lopez-Montes A."/>
            <person name="Asiedu R."/>
            <person name="Jamnadass R."/>
            <person name="Muchugi A."/>
            <person name="Goodstein D."/>
            <person name="Egesi C.N."/>
            <person name="Featherston J."/>
            <person name="Asfaw A."/>
            <person name="Simpson G.G."/>
            <person name="Dolezel J."/>
            <person name="Hendre P.S."/>
            <person name="Van Deynze A."/>
            <person name="Kumar P.L."/>
            <person name="Obidiegwu J.E."/>
            <person name="Bhattacharjee R."/>
            <person name="Rokhsar D.S."/>
        </authorList>
    </citation>
    <scope>NUCLEOTIDE SEQUENCE [LARGE SCALE GENOMIC DNA]</scope>
    <source>
        <strain evidence="2">cv. TDa95/00328</strain>
    </source>
</reference>
<sequence length="84" mass="9513">MGPRRREDGSVLKLVHPGGFVEVHRKPVAASEIMAKNPRHSITRPDVFRNPHVVVRPDALLKTGHVFFIVPNRTLYRLLQQAAN</sequence>
<evidence type="ECO:0000313" key="1">
    <source>
        <dbReference type="EMBL" id="KAH7662120.1"/>
    </source>
</evidence>
<protein>
    <submittedName>
        <fullName evidence="1">Uncharacterized protein</fullName>
    </submittedName>
</protein>
<dbReference type="Proteomes" id="UP000827976">
    <property type="component" value="Chromosome 15"/>
</dbReference>
<name>A0ACB7UNP0_DIOAL</name>
<keyword evidence="2" id="KW-1185">Reference proteome</keyword>
<proteinExistence type="predicted"/>
<dbReference type="EMBL" id="CM037025">
    <property type="protein sequence ID" value="KAH7662120.1"/>
    <property type="molecule type" value="Genomic_DNA"/>
</dbReference>
<gene>
    <name evidence="1" type="ORF">IHE45_15G110500</name>
</gene>
<comment type="caution">
    <text evidence="1">The sequence shown here is derived from an EMBL/GenBank/DDBJ whole genome shotgun (WGS) entry which is preliminary data.</text>
</comment>